<feature type="region of interest" description="Disordered" evidence="1">
    <location>
        <begin position="37"/>
        <end position="63"/>
    </location>
</feature>
<evidence type="ECO:0000256" key="1">
    <source>
        <dbReference type="SAM" id="MobiDB-lite"/>
    </source>
</evidence>
<name>J7IJD4_SIV</name>
<gene>
    <name evidence="2" type="primary">env</name>
</gene>
<dbReference type="EMBL" id="JX178449">
    <property type="protein sequence ID" value="AFQ41109.1"/>
    <property type="molecule type" value="Genomic_RNA"/>
</dbReference>
<organismHost>
    <name type="scientific">Cercopithecidae</name>
    <name type="common">Old World monkeys</name>
    <dbReference type="NCBI Taxonomy" id="9527"/>
</organismHost>
<feature type="non-terminal residue" evidence="2">
    <location>
        <position position="1"/>
    </location>
</feature>
<organism evidence="2">
    <name type="scientific">Simian immunodeficiency virus</name>
    <name type="common">SIV</name>
    <dbReference type="NCBI Taxonomy" id="11723"/>
    <lineage>
        <taxon>Viruses</taxon>
        <taxon>Riboviria</taxon>
        <taxon>Pararnavirae</taxon>
        <taxon>Artverviricota</taxon>
        <taxon>Revtraviricetes</taxon>
        <taxon>Ortervirales</taxon>
        <taxon>Retroviridae</taxon>
        <taxon>Orthoretrovirinae</taxon>
        <taxon>Lentivirus</taxon>
        <taxon>Lentivirus simimdef</taxon>
    </lineage>
</organism>
<reference evidence="2" key="1">
    <citation type="journal article" date="2012" name="J. Virol.">
        <title>Eastern chimpanzees, but not bonobos, represent a simian immunodeficiency virus reservoir.</title>
        <authorList>
            <person name="Li Y."/>
            <person name="Ndjango J.B."/>
            <person name="Learn G.H."/>
            <person name="Ramirez M.A."/>
            <person name="Keele B.F."/>
            <person name="Bibollet-Ruche F."/>
            <person name="Liu W."/>
            <person name="Easlick J.L."/>
            <person name="Decker J.M."/>
            <person name="Rudicell R.S."/>
            <person name="Inogwabini B.I."/>
            <person name="Ahuka-Mundeke S."/>
            <person name="Leendertz F.H."/>
            <person name="Reynolds V."/>
            <person name="Muller M.N."/>
            <person name="Chancellor R.L."/>
            <person name="Rundus A.S."/>
            <person name="Simmons N."/>
            <person name="Worobey M."/>
            <person name="Shaw G.M."/>
            <person name="Peeters M."/>
            <person name="Sharp P.M."/>
            <person name="Hahn B.H."/>
        </authorList>
    </citation>
    <scope>NUCLEOTIDE SEQUENCE</scope>
    <source>
        <strain evidence="2">OP3378</strain>
    </source>
</reference>
<evidence type="ECO:0000313" key="2">
    <source>
        <dbReference type="EMBL" id="AFQ41109.1"/>
    </source>
</evidence>
<dbReference type="GO" id="GO:0019031">
    <property type="term" value="C:viral envelope"/>
    <property type="evidence" value="ECO:0007669"/>
    <property type="project" value="UniProtKB-KW"/>
</dbReference>
<accession>J7IJD4</accession>
<keyword evidence="2" id="KW-0946">Virion</keyword>
<sequence>KIAIIIVAGLVGLRIVMCISNLIGKFRQGYSPLPFQIPTQHRRGPGQPEETEEGGGEGDRGRWRASPPGFLSLVWEDLRNLILWSYRTLVLLGWNLWTGLQYLIQAARATSLWTLVVGRQLQQALQRLANNCTNFYAILRQQLIAQIDRLAEFTGWWTDGVLLGLNFIWQGIRNIPTRIRQGLEILLN</sequence>
<keyword evidence="2" id="KW-0261">Viral envelope protein</keyword>
<organismHost>
    <name type="scientific">Pan troglodytes</name>
    <name type="common">Chimpanzee</name>
    <dbReference type="NCBI Taxonomy" id="9598"/>
</organismHost>
<protein>
    <submittedName>
        <fullName evidence="2">Envelope glycoprotein</fullName>
    </submittedName>
</protein>
<proteinExistence type="predicted"/>